<proteinExistence type="predicted"/>
<dbReference type="InterPro" id="IPR011008">
    <property type="entry name" value="Dimeric_a/b-barrel"/>
</dbReference>
<dbReference type="GO" id="GO:0004497">
    <property type="term" value="F:monooxygenase activity"/>
    <property type="evidence" value="ECO:0007669"/>
    <property type="project" value="UniProtKB-KW"/>
</dbReference>
<dbReference type="Gene3D" id="3.30.70.100">
    <property type="match status" value="1"/>
</dbReference>
<reference evidence="2 3" key="1">
    <citation type="journal article" date="2006" name="Int. J. Syst. Evol. Microbiol.">
        <title>Costertonia aggregata gen. nov., sp. nov., a mesophilic marine bacterium of the family Flavobacteriaceae, isolated from a mature biofilm.</title>
        <authorList>
            <person name="Kwon K.K."/>
            <person name="Lee Y.K."/>
            <person name="Lee H.K."/>
        </authorList>
    </citation>
    <scope>NUCLEOTIDE SEQUENCE [LARGE SCALE GENOMIC DNA]</scope>
    <source>
        <strain evidence="2 3">KCCM 42265</strain>
    </source>
</reference>
<accession>A0A7H9ATQ1</accession>
<name>A0A7H9ATQ1_9FLAO</name>
<dbReference type="Pfam" id="PF03992">
    <property type="entry name" value="ABM"/>
    <property type="match status" value="1"/>
</dbReference>
<protein>
    <submittedName>
        <fullName evidence="2">Antibiotic biosynthesis monooxygenase</fullName>
    </submittedName>
</protein>
<keyword evidence="2" id="KW-0503">Monooxygenase</keyword>
<dbReference type="InterPro" id="IPR007138">
    <property type="entry name" value="ABM_dom"/>
</dbReference>
<evidence type="ECO:0000313" key="3">
    <source>
        <dbReference type="Proteomes" id="UP000509302"/>
    </source>
</evidence>
<organism evidence="2 3">
    <name type="scientific">Costertonia aggregata</name>
    <dbReference type="NCBI Taxonomy" id="343403"/>
    <lineage>
        <taxon>Bacteria</taxon>
        <taxon>Pseudomonadati</taxon>
        <taxon>Bacteroidota</taxon>
        <taxon>Flavobacteriia</taxon>
        <taxon>Flavobacteriales</taxon>
        <taxon>Flavobacteriaceae</taxon>
        <taxon>Costertonia</taxon>
    </lineage>
</organism>
<feature type="domain" description="ABM" evidence="1">
    <location>
        <begin position="2"/>
        <end position="91"/>
    </location>
</feature>
<dbReference type="PROSITE" id="PS51725">
    <property type="entry name" value="ABM"/>
    <property type="match status" value="1"/>
</dbReference>
<evidence type="ECO:0000313" key="2">
    <source>
        <dbReference type="EMBL" id="QLG46722.1"/>
    </source>
</evidence>
<dbReference type="AlphaFoldDB" id="A0A7H9ATQ1"/>
<keyword evidence="3" id="KW-1185">Reference proteome</keyword>
<dbReference type="SUPFAM" id="SSF54909">
    <property type="entry name" value="Dimeric alpha+beta barrel"/>
    <property type="match status" value="1"/>
</dbReference>
<evidence type="ECO:0000259" key="1">
    <source>
        <dbReference type="PROSITE" id="PS51725"/>
    </source>
</evidence>
<gene>
    <name evidence="2" type="ORF">HYG79_15640</name>
</gene>
<dbReference type="EMBL" id="CP058595">
    <property type="protein sequence ID" value="QLG46722.1"/>
    <property type="molecule type" value="Genomic_DNA"/>
</dbReference>
<sequence>MVVRIVKMTFKTENITSFRQIFEKNKESIASFDGCTFLELYQDKIKPEIFFTYSYWENENYLEQYRHSDFFKSVWSQTKVLFATPPEAWSLEKL</sequence>
<keyword evidence="2" id="KW-0560">Oxidoreductase</keyword>
<dbReference type="KEGG" id="cagg:HYG79_15640"/>
<dbReference type="Proteomes" id="UP000509302">
    <property type="component" value="Chromosome"/>
</dbReference>